<dbReference type="InterPro" id="IPR033116">
    <property type="entry name" value="TRYPSIN_SER"/>
</dbReference>
<dbReference type="PRINTS" id="PR00722">
    <property type="entry name" value="CHYMOTRYPSIN"/>
</dbReference>
<reference evidence="9" key="4">
    <citation type="submission" date="2025-09" db="UniProtKB">
        <authorList>
            <consortium name="Ensembl"/>
        </authorList>
    </citation>
    <scope>IDENTIFICATION</scope>
</reference>
<dbReference type="InterPro" id="IPR009003">
    <property type="entry name" value="Peptidase_S1_PA"/>
</dbReference>
<dbReference type="GeneTree" id="ENSGT00910000144271"/>
<keyword evidence="2 5" id="KW-0378">Hydrolase</keyword>
<dbReference type="PANTHER" id="PTHR24271:SF87">
    <property type="entry name" value="ARGININE ESTERASE-LIKE-RELATED"/>
    <property type="match status" value="1"/>
</dbReference>
<dbReference type="InParanoid" id="A0A3B1INI8"/>
<dbReference type="FunFam" id="2.40.10.10:FF:000036">
    <property type="entry name" value="Trypsin beta"/>
    <property type="match status" value="1"/>
</dbReference>
<dbReference type="PROSITE" id="PS00134">
    <property type="entry name" value="TRYPSIN_HIS"/>
    <property type="match status" value="1"/>
</dbReference>
<dbReference type="SUPFAM" id="SSF50494">
    <property type="entry name" value="Trypsin-like serine proteases"/>
    <property type="match status" value="1"/>
</dbReference>
<dbReference type="STRING" id="7994.ENSAMXP00000031518"/>
<keyword evidence="4" id="KW-1015">Disulfide bond</keyword>
<dbReference type="CDD" id="cd00190">
    <property type="entry name" value="Tryp_SPc"/>
    <property type="match status" value="1"/>
</dbReference>
<dbReference type="GO" id="GO:0006508">
    <property type="term" value="P:proteolysis"/>
    <property type="evidence" value="ECO:0007669"/>
    <property type="project" value="UniProtKB-KW"/>
</dbReference>
<evidence type="ECO:0000256" key="3">
    <source>
        <dbReference type="ARBA" id="ARBA00022825"/>
    </source>
</evidence>
<evidence type="ECO:0000256" key="7">
    <source>
        <dbReference type="SAM" id="SignalP"/>
    </source>
</evidence>
<dbReference type="PANTHER" id="PTHR24271">
    <property type="entry name" value="KALLIKREIN-RELATED"/>
    <property type="match status" value="1"/>
</dbReference>
<organism evidence="9 10">
    <name type="scientific">Astyanax mexicanus</name>
    <name type="common">Blind cave fish</name>
    <name type="synonym">Astyanax fasciatus mexicanus</name>
    <dbReference type="NCBI Taxonomy" id="7994"/>
    <lineage>
        <taxon>Eukaryota</taxon>
        <taxon>Metazoa</taxon>
        <taxon>Chordata</taxon>
        <taxon>Craniata</taxon>
        <taxon>Vertebrata</taxon>
        <taxon>Euteleostomi</taxon>
        <taxon>Actinopterygii</taxon>
        <taxon>Neopterygii</taxon>
        <taxon>Teleostei</taxon>
        <taxon>Ostariophysi</taxon>
        <taxon>Characiformes</taxon>
        <taxon>Characoidei</taxon>
        <taxon>Acestrorhamphidae</taxon>
        <taxon>Acestrorhamphinae</taxon>
        <taxon>Astyanax</taxon>
    </lineage>
</organism>
<dbReference type="InterPro" id="IPR018114">
    <property type="entry name" value="TRYPSIN_HIS"/>
</dbReference>
<evidence type="ECO:0000259" key="8">
    <source>
        <dbReference type="PROSITE" id="PS50240"/>
    </source>
</evidence>
<evidence type="ECO:0000256" key="4">
    <source>
        <dbReference type="ARBA" id="ARBA00023157"/>
    </source>
</evidence>
<evidence type="ECO:0000256" key="5">
    <source>
        <dbReference type="RuleBase" id="RU363034"/>
    </source>
</evidence>
<protein>
    <submittedName>
        <fullName evidence="9">Kallikrein-7-like</fullName>
    </submittedName>
</protein>
<dbReference type="InterPro" id="IPR043504">
    <property type="entry name" value="Peptidase_S1_PA_chymotrypsin"/>
</dbReference>
<dbReference type="FunCoup" id="A0A3B1INI8">
    <property type="interactions" value="8"/>
</dbReference>
<name>A0A3B1INI8_ASTMX</name>
<evidence type="ECO:0000256" key="2">
    <source>
        <dbReference type="ARBA" id="ARBA00022801"/>
    </source>
</evidence>
<evidence type="ECO:0000313" key="10">
    <source>
        <dbReference type="Proteomes" id="UP000018467"/>
    </source>
</evidence>
<dbReference type="PROSITE" id="PS00135">
    <property type="entry name" value="TRYPSIN_SER"/>
    <property type="match status" value="1"/>
</dbReference>
<keyword evidence="6" id="KW-1133">Transmembrane helix</keyword>
<dbReference type="Bgee" id="ENSAMXG00000035848">
    <property type="expression patterns" value="Expressed in mesonephros and 14 other cell types or tissues"/>
</dbReference>
<dbReference type="Pfam" id="PF00089">
    <property type="entry name" value="Trypsin"/>
    <property type="match status" value="1"/>
</dbReference>
<dbReference type="Gene3D" id="2.40.10.10">
    <property type="entry name" value="Trypsin-like serine proteases"/>
    <property type="match status" value="1"/>
</dbReference>
<keyword evidence="3 5" id="KW-0720">Serine protease</keyword>
<dbReference type="AlphaFoldDB" id="A0A3B1INI8"/>
<accession>A0A3B1INI8</accession>
<evidence type="ECO:0000256" key="6">
    <source>
        <dbReference type="SAM" id="Phobius"/>
    </source>
</evidence>
<dbReference type="Ensembl" id="ENSAMXT00000054490.1">
    <property type="protein sequence ID" value="ENSAMXP00000031518.1"/>
    <property type="gene ID" value="ENSAMXG00000035848.1"/>
</dbReference>
<dbReference type="InterPro" id="IPR001314">
    <property type="entry name" value="Peptidase_S1A"/>
</dbReference>
<evidence type="ECO:0000256" key="1">
    <source>
        <dbReference type="ARBA" id="ARBA00022670"/>
    </source>
</evidence>
<sequence length="273" mass="30140">MNIFHRVLLAAALSTLVYDATFGEEIINGKKAKKNTLKFMASVQVNGKHKCGGFLIDPSFVLTAAHCYDGGKMTVVLGTQTISGNNGERYPVASKFRPTSYKHPKTGDDIMLLKLSNKVKLSKGMKIIKMSSKDKIKPQTKCQVAGWGKTLTQNTVNDLLVTDIKVIPFNDCQNEWKVTNITLPDNVLCAGGYGTKSGACQGDSGGPLVCKGEAVGIVSFNLANNCNYPNVPNIYTQVSKFRTWIKKMMKKVLKFFFFFFFSTFLCCFCPDCM</sequence>
<feature type="transmembrane region" description="Helical" evidence="6">
    <location>
        <begin position="252"/>
        <end position="270"/>
    </location>
</feature>
<dbReference type="Proteomes" id="UP000018467">
    <property type="component" value="Unassembled WGS sequence"/>
</dbReference>
<feature type="domain" description="Peptidase S1" evidence="8">
    <location>
        <begin position="26"/>
        <end position="250"/>
    </location>
</feature>
<feature type="chain" id="PRO_5017405830" evidence="7">
    <location>
        <begin position="24"/>
        <end position="273"/>
    </location>
</feature>
<reference evidence="10" key="2">
    <citation type="journal article" date="2014" name="Nat. Commun.">
        <title>The cavefish genome reveals candidate genes for eye loss.</title>
        <authorList>
            <person name="McGaugh S.E."/>
            <person name="Gross J.B."/>
            <person name="Aken B."/>
            <person name="Blin M."/>
            <person name="Borowsky R."/>
            <person name="Chalopin D."/>
            <person name="Hinaux H."/>
            <person name="Jeffery W.R."/>
            <person name="Keene A."/>
            <person name="Ma L."/>
            <person name="Minx P."/>
            <person name="Murphy D."/>
            <person name="O'Quin K.E."/>
            <person name="Retaux S."/>
            <person name="Rohner N."/>
            <person name="Searle S.M."/>
            <person name="Stahl B.A."/>
            <person name="Tabin C."/>
            <person name="Volff J.N."/>
            <person name="Yoshizawa M."/>
            <person name="Warren W.C."/>
        </authorList>
    </citation>
    <scope>NUCLEOTIDE SEQUENCE [LARGE SCALE GENOMIC DNA]</scope>
    <source>
        <strain evidence="10">female</strain>
    </source>
</reference>
<keyword evidence="6" id="KW-0812">Transmembrane</keyword>
<dbReference type="GO" id="GO:0004252">
    <property type="term" value="F:serine-type endopeptidase activity"/>
    <property type="evidence" value="ECO:0007669"/>
    <property type="project" value="InterPro"/>
</dbReference>
<keyword evidence="10" id="KW-1185">Reference proteome</keyword>
<dbReference type="SMART" id="SM00020">
    <property type="entry name" value="Tryp_SPc"/>
    <property type="match status" value="1"/>
</dbReference>
<keyword evidence="1 5" id="KW-0645">Protease</keyword>
<reference evidence="10" key="1">
    <citation type="submission" date="2013-03" db="EMBL/GenBank/DDBJ databases">
        <authorList>
            <person name="Jeffery W."/>
            <person name="Warren W."/>
            <person name="Wilson R.K."/>
        </authorList>
    </citation>
    <scope>NUCLEOTIDE SEQUENCE</scope>
    <source>
        <strain evidence="10">female</strain>
    </source>
</reference>
<reference evidence="9" key="3">
    <citation type="submission" date="2025-08" db="UniProtKB">
        <authorList>
            <consortium name="Ensembl"/>
        </authorList>
    </citation>
    <scope>IDENTIFICATION</scope>
</reference>
<dbReference type="PROSITE" id="PS50240">
    <property type="entry name" value="TRYPSIN_DOM"/>
    <property type="match status" value="1"/>
</dbReference>
<proteinExistence type="predicted"/>
<feature type="signal peptide" evidence="7">
    <location>
        <begin position="1"/>
        <end position="23"/>
    </location>
</feature>
<dbReference type="InterPro" id="IPR001254">
    <property type="entry name" value="Trypsin_dom"/>
</dbReference>
<evidence type="ECO:0000313" key="9">
    <source>
        <dbReference type="Ensembl" id="ENSAMXP00000031518.1"/>
    </source>
</evidence>
<keyword evidence="6" id="KW-0472">Membrane</keyword>
<keyword evidence="7" id="KW-0732">Signal</keyword>